<accession>A0A8H5CTB9</accession>
<dbReference type="Proteomes" id="UP000559027">
    <property type="component" value="Unassembled WGS sequence"/>
</dbReference>
<dbReference type="InterPro" id="IPR011707">
    <property type="entry name" value="Cu-oxidase-like_N"/>
</dbReference>
<keyword evidence="6" id="KW-0325">Glycoprotein</keyword>
<dbReference type="OrthoDB" id="2121828at2759"/>
<dbReference type="PROSITE" id="PS00079">
    <property type="entry name" value="MULTICOPPER_OXIDASE1"/>
    <property type="match status" value="2"/>
</dbReference>
<dbReference type="AlphaFoldDB" id="A0A8H5CTB9"/>
<keyword evidence="2" id="KW-0479">Metal-binding</keyword>
<evidence type="ECO:0000313" key="12">
    <source>
        <dbReference type="Proteomes" id="UP000559027"/>
    </source>
</evidence>
<gene>
    <name evidence="11" type="ORF">D9756_010680</name>
</gene>
<dbReference type="SUPFAM" id="SSF49503">
    <property type="entry name" value="Cupredoxins"/>
    <property type="match status" value="3"/>
</dbReference>
<evidence type="ECO:0000256" key="7">
    <source>
        <dbReference type="SAM" id="SignalP"/>
    </source>
</evidence>
<keyword evidence="4" id="KW-0186">Copper</keyword>
<feature type="chain" id="PRO_5034519718" description="Laccase" evidence="7">
    <location>
        <begin position="20"/>
        <end position="520"/>
    </location>
</feature>
<comment type="similarity">
    <text evidence="1">Belongs to the multicopper oxidase family.</text>
</comment>
<dbReference type="PANTHER" id="PTHR11709">
    <property type="entry name" value="MULTI-COPPER OXIDASE"/>
    <property type="match status" value="1"/>
</dbReference>
<dbReference type="PANTHER" id="PTHR11709:SF511">
    <property type="entry name" value="LACCASE"/>
    <property type="match status" value="1"/>
</dbReference>
<proteinExistence type="inferred from homology"/>
<feature type="domain" description="Plastocyanin-like" evidence="10">
    <location>
        <begin position="29"/>
        <end position="148"/>
    </location>
</feature>
<evidence type="ECO:0000256" key="2">
    <source>
        <dbReference type="ARBA" id="ARBA00022723"/>
    </source>
</evidence>
<name>A0A8H5CTB9_9AGAR</name>
<feature type="signal peptide" evidence="7">
    <location>
        <begin position="1"/>
        <end position="19"/>
    </location>
</feature>
<dbReference type="InterPro" id="IPR033138">
    <property type="entry name" value="Cu_oxidase_CS"/>
</dbReference>
<dbReference type="Pfam" id="PF07732">
    <property type="entry name" value="Cu-oxidase_3"/>
    <property type="match status" value="1"/>
</dbReference>
<dbReference type="Gene3D" id="2.60.40.420">
    <property type="entry name" value="Cupredoxins - blue copper proteins"/>
    <property type="match status" value="3"/>
</dbReference>
<dbReference type="CDD" id="cd13903">
    <property type="entry name" value="CuRO_3_Tv-LCC_like"/>
    <property type="match status" value="1"/>
</dbReference>
<evidence type="ECO:0000259" key="9">
    <source>
        <dbReference type="Pfam" id="PF07731"/>
    </source>
</evidence>
<dbReference type="InterPro" id="IPR008972">
    <property type="entry name" value="Cupredoxin"/>
</dbReference>
<evidence type="ECO:0000256" key="5">
    <source>
        <dbReference type="ARBA" id="ARBA00023157"/>
    </source>
</evidence>
<keyword evidence="7" id="KW-0732">Signal</keyword>
<evidence type="ECO:0000256" key="3">
    <source>
        <dbReference type="ARBA" id="ARBA00023002"/>
    </source>
</evidence>
<evidence type="ECO:0000256" key="1">
    <source>
        <dbReference type="ARBA" id="ARBA00010609"/>
    </source>
</evidence>
<organism evidence="11 12">
    <name type="scientific">Leucocoprinus leucothites</name>
    <dbReference type="NCBI Taxonomy" id="201217"/>
    <lineage>
        <taxon>Eukaryota</taxon>
        <taxon>Fungi</taxon>
        <taxon>Dikarya</taxon>
        <taxon>Basidiomycota</taxon>
        <taxon>Agaricomycotina</taxon>
        <taxon>Agaricomycetes</taxon>
        <taxon>Agaricomycetidae</taxon>
        <taxon>Agaricales</taxon>
        <taxon>Agaricineae</taxon>
        <taxon>Agaricaceae</taxon>
        <taxon>Leucocoprinus</taxon>
    </lineage>
</organism>
<keyword evidence="12" id="KW-1185">Reference proteome</keyword>
<sequence length="520" mass="57596">MRLSSALTLLLAGLPSTLAATRTFNFNVVNDKVAPDGFQRDAVLINNQYPAPLITGQKGDRLVINTHNKLSNPNMRRSVSIHWHGFFQARTSDMDGPSQVNQCPIPPNTTFIYDFSTAGQTGNYWYHSHLSTQYCDGLRGAIVIYDPNDPLKHLYDIDNEDTVITLSEWYHILAPAGNDKFFTSGQVPVQDSGLINGKGRFNGGPQVPFAVVNVVRGKRYRLRVFALSCRPFFTFSIDNHNITFIEADGIEHDPVEVQNIDIYAAQRFSAILNANQPVNNYWIRAPPTGGSPANNPNFNPNITLAILRYKGARNVEPTTTNPGGPKLLDQQMHPIAQEGPGKLGDGPPDVHITLNIAQPNPPFFDINGISYISPTVPVLLQILSGAKKPQDLLPSEQVFVVPRNALIEVNIPGTGAHPFHLHGHAFDVVLPANDDVFNFVNPLRRDVYPINGGNTTFRFFTDNPGAWFLHCHIDWHLEAGLAVVFAEAPEDNVSGPQSQITPQDWKDLCPEYDELSPEFQ</sequence>
<dbReference type="GO" id="GO:0005507">
    <property type="term" value="F:copper ion binding"/>
    <property type="evidence" value="ECO:0007669"/>
    <property type="project" value="InterPro"/>
</dbReference>
<dbReference type="InterPro" id="IPR045087">
    <property type="entry name" value="Cu-oxidase_fam"/>
</dbReference>
<evidence type="ECO:0000259" key="10">
    <source>
        <dbReference type="Pfam" id="PF07732"/>
    </source>
</evidence>
<keyword evidence="5" id="KW-1015">Disulfide bond</keyword>
<evidence type="ECO:0000259" key="8">
    <source>
        <dbReference type="Pfam" id="PF00394"/>
    </source>
</evidence>
<dbReference type="Pfam" id="PF07731">
    <property type="entry name" value="Cu-oxidase_2"/>
    <property type="match status" value="1"/>
</dbReference>
<feature type="domain" description="Plastocyanin-like" evidence="9">
    <location>
        <begin position="371"/>
        <end position="490"/>
    </location>
</feature>
<dbReference type="PROSITE" id="PS00080">
    <property type="entry name" value="MULTICOPPER_OXIDASE2"/>
    <property type="match status" value="1"/>
</dbReference>
<dbReference type="GO" id="GO:0016491">
    <property type="term" value="F:oxidoreductase activity"/>
    <property type="evidence" value="ECO:0007669"/>
    <property type="project" value="UniProtKB-KW"/>
</dbReference>
<dbReference type="Pfam" id="PF00394">
    <property type="entry name" value="Cu-oxidase"/>
    <property type="match status" value="1"/>
</dbReference>
<reference evidence="11 12" key="1">
    <citation type="journal article" date="2020" name="ISME J.">
        <title>Uncovering the hidden diversity of litter-decomposition mechanisms in mushroom-forming fungi.</title>
        <authorList>
            <person name="Floudas D."/>
            <person name="Bentzer J."/>
            <person name="Ahren D."/>
            <person name="Johansson T."/>
            <person name="Persson P."/>
            <person name="Tunlid A."/>
        </authorList>
    </citation>
    <scope>NUCLEOTIDE SEQUENCE [LARGE SCALE GENOMIC DNA]</scope>
    <source>
        <strain evidence="11 12">CBS 146.42</strain>
    </source>
</reference>
<dbReference type="InterPro" id="IPR011706">
    <property type="entry name" value="Cu-oxidase_C"/>
</dbReference>
<evidence type="ECO:0000313" key="11">
    <source>
        <dbReference type="EMBL" id="KAF5347582.1"/>
    </source>
</evidence>
<dbReference type="InterPro" id="IPR002355">
    <property type="entry name" value="Cu_oxidase_Cu_BS"/>
</dbReference>
<keyword evidence="3" id="KW-0560">Oxidoreductase</keyword>
<dbReference type="InterPro" id="IPR001117">
    <property type="entry name" value="Cu-oxidase_2nd"/>
</dbReference>
<dbReference type="SMR" id="A0A8H5CTB9"/>
<comment type="caution">
    <text evidence="11">The sequence shown here is derived from an EMBL/GenBank/DDBJ whole genome shotgun (WGS) entry which is preliminary data.</text>
</comment>
<protein>
    <recommendedName>
        <fullName evidence="13">Laccase</fullName>
    </recommendedName>
</protein>
<dbReference type="EMBL" id="JAACJO010000024">
    <property type="protein sequence ID" value="KAF5347582.1"/>
    <property type="molecule type" value="Genomic_DNA"/>
</dbReference>
<evidence type="ECO:0000256" key="4">
    <source>
        <dbReference type="ARBA" id="ARBA00023008"/>
    </source>
</evidence>
<feature type="domain" description="Plastocyanin-like" evidence="8">
    <location>
        <begin position="160"/>
        <end position="312"/>
    </location>
</feature>
<evidence type="ECO:0008006" key="13">
    <source>
        <dbReference type="Google" id="ProtNLM"/>
    </source>
</evidence>
<evidence type="ECO:0000256" key="6">
    <source>
        <dbReference type="ARBA" id="ARBA00023180"/>
    </source>
</evidence>
<dbReference type="FunFam" id="2.60.40.420:FF:000045">
    <property type="entry name" value="Laccase 2"/>
    <property type="match status" value="1"/>
</dbReference>